<comment type="subcellular location">
    <subcellularLocation>
        <location evidence="2">Membrane</location>
        <topology evidence="2">Multi-pass membrane protein</topology>
    </subcellularLocation>
</comment>
<gene>
    <name evidence="11" type="ORF">MNBD_NITROSPINAE03-377</name>
</gene>
<dbReference type="CDD" id="cd13944">
    <property type="entry name" value="lytB_ispH"/>
    <property type="match status" value="1"/>
</dbReference>
<evidence type="ECO:0000256" key="1">
    <source>
        <dbReference type="ARBA" id="ARBA00001966"/>
    </source>
</evidence>
<dbReference type="InterPro" id="IPR000537">
    <property type="entry name" value="UbiA_prenyltransferase"/>
</dbReference>
<dbReference type="EC" id="1.17.7.4" evidence="11"/>
<reference evidence="11" key="1">
    <citation type="submission" date="2018-06" db="EMBL/GenBank/DDBJ databases">
        <authorList>
            <person name="Zhirakovskaya E."/>
        </authorList>
    </citation>
    <scope>NUCLEOTIDE SEQUENCE</scope>
</reference>
<dbReference type="NCBIfam" id="TIGR00216">
    <property type="entry name" value="ispH_lytB"/>
    <property type="match status" value="1"/>
</dbReference>
<sequence>MTKKEEIKVAKTAGFCWGVKRAMDMTLYTAKTTNGPVYTHGPLIHNPHVIKMLENEKVFALDDATGLESGTVIIRTHGVTPQVRNKIKERGLKKIDATCPLVAKVQGIIKKQANKGFHTVIVGDRGHAEVIGLTGYAKGRCNVIESVDEVSSLPQMDKVCVVAQTTCDTNKYEKVVDALKTKYPDAVIGDTICEATQERQAEVLDMAEQVDLMVVVGGRNSANTSRLAQLAEQAGAQTMLIESEEDIDLRKIKEFQRIGLTAGASTPSWMIQRVLGKLRGVSYDKPVTLKYLAGRVVEFVSIGNLSVAVGAAFMVFANATLAGYEFTWAPAYIASAYLFAMYALNQLNDSQTLLHNEPEKTRFYLRRQKPIKYAAIFFAVSSLVAVFAQGWIVSLVYVGALVMGLGYTVKWFPKSDVVKIHRLKDIPASKDIFVGVAWVSVTVLIPALFAGADIVSAPVAIAAVFTFTIVYIRSVVSDIRDIHGDRLVGRETIPILIGKEPTKVFVAGLTIALALLLATASSLGWAPRFGYFLILTVGYTALYLALYHARIISRGVAFDLTLDGAYHVSGLLAIAWVLSGAGH</sequence>
<feature type="transmembrane region" description="Helical" evidence="10">
    <location>
        <begin position="455"/>
        <end position="476"/>
    </location>
</feature>
<keyword evidence="6 10" id="KW-1133">Transmembrane helix</keyword>
<evidence type="ECO:0000256" key="7">
    <source>
        <dbReference type="ARBA" id="ARBA00023004"/>
    </source>
</evidence>
<feature type="transmembrane region" description="Helical" evidence="10">
    <location>
        <begin position="370"/>
        <end position="388"/>
    </location>
</feature>
<accession>A0A3B1C698</accession>
<feature type="transmembrane region" description="Helical" evidence="10">
    <location>
        <begin position="504"/>
        <end position="523"/>
    </location>
</feature>
<feature type="transmembrane region" description="Helical" evidence="10">
    <location>
        <begin position="326"/>
        <end position="344"/>
    </location>
</feature>
<feature type="transmembrane region" description="Helical" evidence="10">
    <location>
        <begin position="299"/>
        <end position="320"/>
    </location>
</feature>
<evidence type="ECO:0000256" key="6">
    <source>
        <dbReference type="ARBA" id="ARBA00022989"/>
    </source>
</evidence>
<evidence type="ECO:0000256" key="5">
    <source>
        <dbReference type="ARBA" id="ARBA00022723"/>
    </source>
</evidence>
<comment type="cofactor">
    <cofactor evidence="1">
        <name>[4Fe-4S] cluster</name>
        <dbReference type="ChEBI" id="CHEBI:49883"/>
    </cofactor>
</comment>
<dbReference type="Pfam" id="PF02401">
    <property type="entry name" value="LYTB"/>
    <property type="match status" value="1"/>
</dbReference>
<keyword evidence="4 10" id="KW-0812">Transmembrane</keyword>
<keyword evidence="9 10" id="KW-0472">Membrane</keyword>
<evidence type="ECO:0000256" key="9">
    <source>
        <dbReference type="ARBA" id="ARBA00023136"/>
    </source>
</evidence>
<dbReference type="GO" id="GO:0051539">
    <property type="term" value="F:4 iron, 4 sulfur cluster binding"/>
    <property type="evidence" value="ECO:0007669"/>
    <property type="project" value="UniProtKB-KW"/>
</dbReference>
<dbReference type="GO" id="GO:0019288">
    <property type="term" value="P:isopentenyl diphosphate biosynthetic process, methylerythritol 4-phosphate pathway"/>
    <property type="evidence" value="ECO:0007669"/>
    <property type="project" value="InterPro"/>
</dbReference>
<dbReference type="EMBL" id="UOGB01000150">
    <property type="protein sequence ID" value="VAX19554.1"/>
    <property type="molecule type" value="Genomic_DNA"/>
</dbReference>
<dbReference type="Gene3D" id="3.40.1010.20">
    <property type="entry name" value="4-hydroxy-3-methylbut-2-enyl diphosphate reductase, catalytic domain"/>
    <property type="match status" value="2"/>
</dbReference>
<evidence type="ECO:0000256" key="4">
    <source>
        <dbReference type="ARBA" id="ARBA00022692"/>
    </source>
</evidence>
<dbReference type="HAMAP" id="MF_00191">
    <property type="entry name" value="IspH"/>
    <property type="match status" value="1"/>
</dbReference>
<protein>
    <submittedName>
        <fullName evidence="11">4-hydroxy-3-methylbut-2-enyl diphosphate reductase</fullName>
        <ecNumber evidence="11">1.17.7.4</ecNumber>
    </submittedName>
</protein>
<dbReference type="GO" id="GO:0016020">
    <property type="term" value="C:membrane"/>
    <property type="evidence" value="ECO:0007669"/>
    <property type="project" value="UniProtKB-SubCell"/>
</dbReference>
<keyword evidence="3" id="KW-0004">4Fe-4S</keyword>
<keyword evidence="7" id="KW-0408">Iron</keyword>
<dbReference type="Pfam" id="PF01040">
    <property type="entry name" value="UbiA"/>
    <property type="match status" value="1"/>
</dbReference>
<dbReference type="Gene3D" id="1.20.120.1780">
    <property type="entry name" value="UbiA prenyltransferase"/>
    <property type="match status" value="1"/>
</dbReference>
<dbReference type="PANTHER" id="PTHR30426:SF0">
    <property type="entry name" value="4-HYDROXY-3-METHYLBUT-2-ENYL DIPHOSPHATE REDUCTASE"/>
    <property type="match status" value="1"/>
</dbReference>
<evidence type="ECO:0000256" key="2">
    <source>
        <dbReference type="ARBA" id="ARBA00004141"/>
    </source>
</evidence>
<dbReference type="GO" id="GO:0051745">
    <property type="term" value="F:4-hydroxy-3-methylbut-2-enyl diphosphate reductase activity"/>
    <property type="evidence" value="ECO:0007669"/>
    <property type="project" value="UniProtKB-EC"/>
</dbReference>
<dbReference type="GO" id="GO:0016765">
    <property type="term" value="F:transferase activity, transferring alkyl or aryl (other than methyl) groups"/>
    <property type="evidence" value="ECO:0007669"/>
    <property type="project" value="InterPro"/>
</dbReference>
<keyword evidence="5" id="KW-0479">Metal-binding</keyword>
<evidence type="ECO:0000256" key="8">
    <source>
        <dbReference type="ARBA" id="ARBA00023014"/>
    </source>
</evidence>
<dbReference type="GO" id="GO:0046872">
    <property type="term" value="F:metal ion binding"/>
    <property type="evidence" value="ECO:0007669"/>
    <property type="project" value="UniProtKB-KW"/>
</dbReference>
<keyword evidence="11" id="KW-0560">Oxidoreductase</keyword>
<dbReference type="AlphaFoldDB" id="A0A3B1C698"/>
<dbReference type="InterPro" id="IPR003451">
    <property type="entry name" value="LytB/IspH"/>
</dbReference>
<feature type="transmembrane region" description="Helical" evidence="10">
    <location>
        <begin position="529"/>
        <end position="549"/>
    </location>
</feature>
<feature type="transmembrane region" description="Helical" evidence="10">
    <location>
        <begin position="432"/>
        <end position="449"/>
    </location>
</feature>
<dbReference type="PANTHER" id="PTHR30426">
    <property type="entry name" value="4-HYDROXY-3-METHYLBUT-2-ENYL DIPHOSPHATE REDUCTASE"/>
    <property type="match status" value="1"/>
</dbReference>
<proteinExistence type="inferred from homology"/>
<evidence type="ECO:0000256" key="10">
    <source>
        <dbReference type="SAM" id="Phobius"/>
    </source>
</evidence>
<organism evidence="11">
    <name type="scientific">hydrothermal vent metagenome</name>
    <dbReference type="NCBI Taxonomy" id="652676"/>
    <lineage>
        <taxon>unclassified sequences</taxon>
        <taxon>metagenomes</taxon>
        <taxon>ecological metagenomes</taxon>
    </lineage>
</organism>
<evidence type="ECO:0000256" key="3">
    <source>
        <dbReference type="ARBA" id="ARBA00022485"/>
    </source>
</evidence>
<name>A0A3B1C698_9ZZZZ</name>
<feature type="transmembrane region" description="Helical" evidence="10">
    <location>
        <begin position="556"/>
        <end position="578"/>
    </location>
</feature>
<evidence type="ECO:0000313" key="11">
    <source>
        <dbReference type="EMBL" id="VAX19554.1"/>
    </source>
</evidence>
<dbReference type="GO" id="GO:0050992">
    <property type="term" value="P:dimethylallyl diphosphate biosynthetic process"/>
    <property type="evidence" value="ECO:0007669"/>
    <property type="project" value="InterPro"/>
</dbReference>
<dbReference type="Gene3D" id="3.40.50.11270">
    <property type="match status" value="1"/>
</dbReference>
<keyword evidence="8" id="KW-0411">Iron-sulfur</keyword>
<feature type="transmembrane region" description="Helical" evidence="10">
    <location>
        <begin position="394"/>
        <end position="412"/>
    </location>
</feature>